<evidence type="ECO:0000313" key="4">
    <source>
        <dbReference type="Proteomes" id="UP000663891"/>
    </source>
</evidence>
<dbReference type="Proteomes" id="UP000663891">
    <property type="component" value="Unassembled WGS sequence"/>
</dbReference>
<evidence type="ECO:0000313" key="3">
    <source>
        <dbReference type="EMBL" id="CAF3898551.1"/>
    </source>
</evidence>
<accession>A0A814FTG3</accession>
<feature type="chain" id="PRO_5036224416" evidence="1">
    <location>
        <begin position="20"/>
        <end position="166"/>
    </location>
</feature>
<name>A0A814FTG3_9BILA</name>
<dbReference type="AlphaFoldDB" id="A0A814FTG3"/>
<comment type="caution">
    <text evidence="2">The sequence shown here is derived from an EMBL/GenBank/DDBJ whole genome shotgun (WGS) entry which is preliminary data.</text>
</comment>
<dbReference type="Proteomes" id="UP000663881">
    <property type="component" value="Unassembled WGS sequence"/>
</dbReference>
<dbReference type="EMBL" id="CAJOAY010001887">
    <property type="protein sequence ID" value="CAF3898551.1"/>
    <property type="molecule type" value="Genomic_DNA"/>
</dbReference>
<dbReference type="EMBL" id="CAJNON010000115">
    <property type="protein sequence ID" value="CAF0988104.1"/>
    <property type="molecule type" value="Genomic_DNA"/>
</dbReference>
<organism evidence="2 4">
    <name type="scientific">Adineta steineri</name>
    <dbReference type="NCBI Taxonomy" id="433720"/>
    <lineage>
        <taxon>Eukaryota</taxon>
        <taxon>Metazoa</taxon>
        <taxon>Spiralia</taxon>
        <taxon>Gnathifera</taxon>
        <taxon>Rotifera</taxon>
        <taxon>Eurotatoria</taxon>
        <taxon>Bdelloidea</taxon>
        <taxon>Adinetida</taxon>
        <taxon>Adinetidae</taxon>
        <taxon>Adineta</taxon>
    </lineage>
</organism>
<evidence type="ECO:0000256" key="1">
    <source>
        <dbReference type="SAM" id="SignalP"/>
    </source>
</evidence>
<proteinExistence type="predicted"/>
<reference evidence="2" key="1">
    <citation type="submission" date="2021-02" db="EMBL/GenBank/DDBJ databases">
        <authorList>
            <person name="Nowell W R."/>
        </authorList>
    </citation>
    <scope>NUCLEOTIDE SEQUENCE</scope>
</reference>
<dbReference type="OrthoDB" id="10282061at2759"/>
<evidence type="ECO:0000313" key="2">
    <source>
        <dbReference type="EMBL" id="CAF0988104.1"/>
    </source>
</evidence>
<feature type="signal peptide" evidence="1">
    <location>
        <begin position="1"/>
        <end position="19"/>
    </location>
</feature>
<keyword evidence="1" id="KW-0732">Signal</keyword>
<protein>
    <submittedName>
        <fullName evidence="2">Uncharacterized protein</fullName>
    </submittedName>
</protein>
<sequence length="166" mass="18350">MHKLIILLLLVVASRSTTAVAIQYNTVFKAQTGWDIYTGGVYRYGPSIIENNDGSIDAWFAAPGGQFGEMILYYNDSGITYPVGLSTENTAAQKFIAVDPFYAINVFCPAWGSSNSSLTFSLYRWQTDYNTTLASAALSTKVYANYTDNQYIQLASDDKFTSGEYL</sequence>
<gene>
    <name evidence="3" type="ORF">OKA104_LOCUS24056</name>
    <name evidence="2" type="ORF">VCS650_LOCUS14045</name>
</gene>